<proteinExistence type="predicted"/>
<dbReference type="RefSeq" id="WP_190038770.1">
    <property type="nucleotide sequence ID" value="NZ_BMWD01000026.1"/>
</dbReference>
<protein>
    <recommendedName>
        <fullName evidence="4">Regulatory protein</fullName>
    </recommendedName>
</protein>
<gene>
    <name evidence="2" type="ORF">GCM10010515_60380</name>
</gene>
<comment type="caution">
    <text evidence="2">The sequence shown here is derived from an EMBL/GenBank/DDBJ whole genome shotgun (WGS) entry which is preliminary data.</text>
</comment>
<feature type="region of interest" description="Disordered" evidence="1">
    <location>
        <begin position="58"/>
        <end position="165"/>
    </location>
</feature>
<organism evidence="2 3">
    <name type="scientific">Streptomyces fructofermentans</name>
    <dbReference type="NCBI Taxonomy" id="152141"/>
    <lineage>
        <taxon>Bacteria</taxon>
        <taxon>Bacillati</taxon>
        <taxon>Actinomycetota</taxon>
        <taxon>Actinomycetes</taxon>
        <taxon>Kitasatosporales</taxon>
        <taxon>Streptomycetaceae</taxon>
        <taxon>Streptomyces</taxon>
    </lineage>
</organism>
<evidence type="ECO:0000256" key="1">
    <source>
        <dbReference type="SAM" id="MobiDB-lite"/>
    </source>
</evidence>
<reference evidence="2" key="2">
    <citation type="submission" date="2020-09" db="EMBL/GenBank/DDBJ databases">
        <authorList>
            <person name="Sun Q."/>
            <person name="Ohkuma M."/>
        </authorList>
    </citation>
    <scope>NUCLEOTIDE SEQUENCE</scope>
    <source>
        <strain evidence="2">JCM 4956</strain>
    </source>
</reference>
<feature type="compositionally biased region" description="Basic residues" evidence="1">
    <location>
        <begin position="100"/>
        <end position="114"/>
    </location>
</feature>
<evidence type="ECO:0008006" key="4">
    <source>
        <dbReference type="Google" id="ProtNLM"/>
    </source>
</evidence>
<sequence length="249" mass="25602">MSDGEPTTTELKTQYAAQVAADLERNAKEQERIGAEVAALQAQLGGLQHDHALLVNLRQTLGGEDSPAEPAEAAPSTPPAKAPAAEPLVPRQASGEDKPPRRKRATAVKSRKGTVKSGGTKASASTSAAKAGTGRAGTTKSGAGKTARTGPSASESASESADKLPTLVELIRDHLARQPEPRSAAEITTALTAAHPDRDIKPKVVRTTTEGLVAKGHVQRTKQGSSVFYTPAEAAEAVAPAKEKDAATA</sequence>
<evidence type="ECO:0000313" key="2">
    <source>
        <dbReference type="EMBL" id="GGX84872.1"/>
    </source>
</evidence>
<dbReference type="Gene3D" id="1.10.10.10">
    <property type="entry name" value="Winged helix-like DNA-binding domain superfamily/Winged helix DNA-binding domain"/>
    <property type="match status" value="1"/>
</dbReference>
<keyword evidence="3" id="KW-1185">Reference proteome</keyword>
<feature type="compositionally biased region" description="Low complexity" evidence="1">
    <location>
        <begin position="117"/>
        <end position="159"/>
    </location>
</feature>
<dbReference type="EMBL" id="BMWD01000026">
    <property type="protein sequence ID" value="GGX84872.1"/>
    <property type="molecule type" value="Genomic_DNA"/>
</dbReference>
<accession>A0A918NP46</accession>
<dbReference type="InterPro" id="IPR036388">
    <property type="entry name" value="WH-like_DNA-bd_sf"/>
</dbReference>
<dbReference type="Proteomes" id="UP000645555">
    <property type="component" value="Unassembled WGS sequence"/>
</dbReference>
<evidence type="ECO:0000313" key="3">
    <source>
        <dbReference type="Proteomes" id="UP000645555"/>
    </source>
</evidence>
<dbReference type="AlphaFoldDB" id="A0A918NP46"/>
<reference evidence="2" key="1">
    <citation type="journal article" date="2014" name="Int. J. Syst. Evol. Microbiol.">
        <title>Complete genome sequence of Corynebacterium casei LMG S-19264T (=DSM 44701T), isolated from a smear-ripened cheese.</title>
        <authorList>
            <consortium name="US DOE Joint Genome Institute (JGI-PGF)"/>
            <person name="Walter F."/>
            <person name="Albersmeier A."/>
            <person name="Kalinowski J."/>
            <person name="Ruckert C."/>
        </authorList>
    </citation>
    <scope>NUCLEOTIDE SEQUENCE</scope>
    <source>
        <strain evidence="2">JCM 4956</strain>
    </source>
</reference>
<name>A0A918NP46_9ACTN</name>